<dbReference type="GO" id="GO:0005874">
    <property type="term" value="C:microtubule"/>
    <property type="evidence" value="ECO:0007669"/>
    <property type="project" value="UniProtKB-KW"/>
</dbReference>
<dbReference type="Gramene" id="TVU19285">
    <property type="protein sequence ID" value="TVU19285"/>
    <property type="gene ID" value="EJB05_35424"/>
</dbReference>
<dbReference type="InterPro" id="IPR019821">
    <property type="entry name" value="Kinesin_motor_CS"/>
</dbReference>
<evidence type="ECO:0000256" key="7">
    <source>
        <dbReference type="PROSITE-ProRule" id="PRU00283"/>
    </source>
</evidence>
<dbReference type="CDD" id="cd01366">
    <property type="entry name" value="KISc_C_terminal"/>
    <property type="match status" value="1"/>
</dbReference>
<dbReference type="EMBL" id="RWGY01000029">
    <property type="protein sequence ID" value="TVU19285.1"/>
    <property type="molecule type" value="Genomic_DNA"/>
</dbReference>
<evidence type="ECO:0000256" key="5">
    <source>
        <dbReference type="ARBA" id="ARBA00023054"/>
    </source>
</evidence>
<dbReference type="PRINTS" id="PR00380">
    <property type="entry name" value="KINESINHEAVY"/>
</dbReference>
<evidence type="ECO:0000259" key="10">
    <source>
        <dbReference type="PROSITE" id="PS50067"/>
    </source>
</evidence>
<keyword evidence="12" id="KW-1185">Reference proteome</keyword>
<keyword evidence="3 7" id="KW-0547">Nucleotide-binding</keyword>
<evidence type="ECO:0000256" key="8">
    <source>
        <dbReference type="RuleBase" id="RU000394"/>
    </source>
</evidence>
<evidence type="ECO:0000256" key="9">
    <source>
        <dbReference type="SAM" id="MobiDB-lite"/>
    </source>
</evidence>
<feature type="compositionally biased region" description="Pro residues" evidence="9">
    <location>
        <begin position="12"/>
        <end position="23"/>
    </location>
</feature>
<feature type="domain" description="Kinesin motor" evidence="10">
    <location>
        <begin position="191"/>
        <end position="515"/>
    </location>
</feature>
<keyword evidence="6 7" id="KW-0505">Motor protein</keyword>
<dbReference type="InterPro" id="IPR027417">
    <property type="entry name" value="P-loop_NTPase"/>
</dbReference>
<protein>
    <recommendedName>
        <fullName evidence="8">Kinesin-like protein</fullName>
    </recommendedName>
</protein>
<comment type="similarity">
    <text evidence="1">Belongs to the TRAFAC class myosin-kinesin ATPase superfamily. Kinesin family. KIN-14 subfamily.</text>
</comment>
<dbReference type="OrthoDB" id="3176171at2759"/>
<evidence type="ECO:0000313" key="11">
    <source>
        <dbReference type="EMBL" id="TVU19285.1"/>
    </source>
</evidence>
<feature type="compositionally biased region" description="Low complexity" evidence="9">
    <location>
        <begin position="1"/>
        <end position="11"/>
    </location>
</feature>
<dbReference type="AlphaFoldDB" id="A0A5J9U6P3"/>
<dbReference type="InterPro" id="IPR027640">
    <property type="entry name" value="Kinesin-like_fam"/>
</dbReference>
<dbReference type="Pfam" id="PF00225">
    <property type="entry name" value="Kinesin"/>
    <property type="match status" value="1"/>
</dbReference>
<comment type="caution">
    <text evidence="11">The sequence shown here is derived from an EMBL/GenBank/DDBJ whole genome shotgun (WGS) entry which is preliminary data.</text>
</comment>
<dbReference type="PROSITE" id="PS50067">
    <property type="entry name" value="KINESIN_MOTOR_2"/>
    <property type="match status" value="1"/>
</dbReference>
<dbReference type="PANTHER" id="PTHR47972">
    <property type="entry name" value="KINESIN-LIKE PROTEIN KLP-3"/>
    <property type="match status" value="1"/>
</dbReference>
<gene>
    <name evidence="11" type="ORF">EJB05_35424</name>
</gene>
<dbReference type="PROSITE" id="PS00411">
    <property type="entry name" value="KINESIN_MOTOR_1"/>
    <property type="match status" value="1"/>
</dbReference>
<dbReference type="SMART" id="SM00129">
    <property type="entry name" value="KISc"/>
    <property type="match status" value="1"/>
</dbReference>
<evidence type="ECO:0000256" key="1">
    <source>
        <dbReference type="ARBA" id="ARBA00010899"/>
    </source>
</evidence>
<keyword evidence="4 7" id="KW-0067">ATP-binding</keyword>
<dbReference type="GO" id="GO:0008017">
    <property type="term" value="F:microtubule binding"/>
    <property type="evidence" value="ECO:0007669"/>
    <property type="project" value="InterPro"/>
</dbReference>
<feature type="compositionally biased region" description="Pro residues" evidence="9">
    <location>
        <begin position="57"/>
        <end position="73"/>
    </location>
</feature>
<evidence type="ECO:0000256" key="6">
    <source>
        <dbReference type="ARBA" id="ARBA00023175"/>
    </source>
</evidence>
<dbReference type="GO" id="GO:0005524">
    <property type="term" value="F:ATP binding"/>
    <property type="evidence" value="ECO:0007669"/>
    <property type="project" value="UniProtKB-UniRule"/>
</dbReference>
<feature type="compositionally biased region" description="Basic and acidic residues" evidence="9">
    <location>
        <begin position="655"/>
        <end position="664"/>
    </location>
</feature>
<accession>A0A5J9U6P3</accession>
<dbReference type="Gene3D" id="3.40.850.10">
    <property type="entry name" value="Kinesin motor domain"/>
    <property type="match status" value="1"/>
</dbReference>
<dbReference type="InterPro" id="IPR036961">
    <property type="entry name" value="Kinesin_motor_dom_sf"/>
</dbReference>
<proteinExistence type="inferred from homology"/>
<evidence type="ECO:0000256" key="2">
    <source>
        <dbReference type="ARBA" id="ARBA00022701"/>
    </source>
</evidence>
<keyword evidence="2 8" id="KW-0493">Microtubule</keyword>
<evidence type="ECO:0000256" key="4">
    <source>
        <dbReference type="ARBA" id="ARBA00022840"/>
    </source>
</evidence>
<name>A0A5J9U6P3_9POAL</name>
<feature type="region of interest" description="Disordered" evidence="9">
    <location>
        <begin position="595"/>
        <end position="666"/>
    </location>
</feature>
<keyword evidence="5" id="KW-0175">Coiled coil</keyword>
<evidence type="ECO:0000313" key="12">
    <source>
        <dbReference type="Proteomes" id="UP000324897"/>
    </source>
</evidence>
<feature type="binding site" evidence="7">
    <location>
        <begin position="274"/>
        <end position="281"/>
    </location>
    <ligand>
        <name>ATP</name>
        <dbReference type="ChEBI" id="CHEBI:30616"/>
    </ligand>
</feature>
<reference evidence="11 12" key="1">
    <citation type="journal article" date="2019" name="Sci. Rep.">
        <title>A high-quality genome of Eragrostis curvula grass provides insights into Poaceae evolution and supports new strategies to enhance forage quality.</title>
        <authorList>
            <person name="Carballo J."/>
            <person name="Santos B.A.C.M."/>
            <person name="Zappacosta D."/>
            <person name="Garbus I."/>
            <person name="Selva J.P."/>
            <person name="Gallo C.A."/>
            <person name="Diaz A."/>
            <person name="Albertini E."/>
            <person name="Caccamo M."/>
            <person name="Echenique V."/>
        </authorList>
    </citation>
    <scope>NUCLEOTIDE SEQUENCE [LARGE SCALE GENOMIC DNA]</scope>
    <source>
        <strain evidence="12">cv. Victoria</strain>
        <tissue evidence="11">Leaf</tissue>
    </source>
</reference>
<dbReference type="SUPFAM" id="SSF52540">
    <property type="entry name" value="P-loop containing nucleoside triphosphate hydrolases"/>
    <property type="match status" value="1"/>
</dbReference>
<feature type="region of interest" description="Disordered" evidence="9">
    <location>
        <begin position="1"/>
        <end position="94"/>
    </location>
</feature>
<dbReference type="InterPro" id="IPR001752">
    <property type="entry name" value="Kinesin_motor_dom"/>
</dbReference>
<evidence type="ECO:0000256" key="3">
    <source>
        <dbReference type="ARBA" id="ARBA00022741"/>
    </source>
</evidence>
<dbReference type="GO" id="GO:0007018">
    <property type="term" value="P:microtubule-based movement"/>
    <property type="evidence" value="ECO:0007669"/>
    <property type="project" value="InterPro"/>
</dbReference>
<organism evidence="11 12">
    <name type="scientific">Eragrostis curvula</name>
    <name type="common">weeping love grass</name>
    <dbReference type="NCBI Taxonomy" id="38414"/>
    <lineage>
        <taxon>Eukaryota</taxon>
        <taxon>Viridiplantae</taxon>
        <taxon>Streptophyta</taxon>
        <taxon>Embryophyta</taxon>
        <taxon>Tracheophyta</taxon>
        <taxon>Spermatophyta</taxon>
        <taxon>Magnoliopsida</taxon>
        <taxon>Liliopsida</taxon>
        <taxon>Poales</taxon>
        <taxon>Poaceae</taxon>
        <taxon>PACMAD clade</taxon>
        <taxon>Chloridoideae</taxon>
        <taxon>Eragrostideae</taxon>
        <taxon>Eragrostidinae</taxon>
        <taxon>Eragrostis</taxon>
    </lineage>
</organism>
<dbReference type="Proteomes" id="UP000324897">
    <property type="component" value="Chromosome 7"/>
</dbReference>
<dbReference type="PANTHER" id="PTHR47972:SF2">
    <property type="entry name" value="KINESIN-LIKE PROTEIN KIN-14S"/>
    <property type="match status" value="1"/>
</dbReference>
<dbReference type="FunFam" id="3.40.850.10:FF:000061">
    <property type="entry name" value="Kinesin-like protein"/>
    <property type="match status" value="1"/>
</dbReference>
<dbReference type="GO" id="GO:0003777">
    <property type="term" value="F:microtubule motor activity"/>
    <property type="evidence" value="ECO:0007669"/>
    <property type="project" value="InterPro"/>
</dbReference>
<feature type="compositionally biased region" description="Polar residues" evidence="9">
    <location>
        <begin position="615"/>
        <end position="624"/>
    </location>
</feature>
<sequence length="850" mass="93705">MEPDPAAAEASSPPPSPAPPATPPRDSQGDEDELGAVEPAADPATPDRCVSVGDLNPAPPSSPASAAPPPAPSPQQTEGEEAAGTCEVEQDKEAEAEVGEELRRFMEEFGDQGEECLLLSPQLKKIDTPDCPAALRFLGEKYNILLEKCNKQSARCAEECAPRYDALKKKYTAEYAERRRLYNELIEVRGNIRVFCRCRPLSADEVNRGCSSVVEIDPSHETELQFLPTEKERKAFRFDHVFGPEDDQEAVFSETMPVVRSVMDGFNVCIFAYGQTGTGKTFTMEGVPENRGVNYRALEELFKMAEERSASVAYTFSVSIFEVYNEKIRDLLDESNEQPSKWLDTKQTSDGTQEIPGLVEAPIYTIDGVWEKLKVGARNRSVGSTNANQLSSRSHSLVRVTVRSEHLVTGQRSRSQMWLVDLAGSERVAKTGVEGDMLNESKFINKSLSALGDVISALASKNSHIPYRNSKLTHLLQSSLGGDCKTLMFVQISPSSSDSGETLSSLNFASRVRAVEHGPARKQADPVESLKLKQMTEKLKHEEKENAQLSHRLKMMEMKYASRESVIQKLTEKVRVAEQTCRDYQQRIRELENELGNEKKAARSRPPLVPMRQRQAPQGRNSSYYLPPSGPSRSRFSKAPTFQNKENVPMMGSKARPETEDKAVGKARRVSVAGVIRQIPLQPKRRSSMAILPSLSEQISSVHAEKRASRLPHLQPRRSSIAFPGTSFGAVAHVPSYVTPDGGENKFRRLDLGWSSSKFSSPTLLDMLKRNMVPSTPQQRLSLAPAPGSTSKHGFSVAKKVTVSPFRGRIGAPSGAGNSNLVPRDKTMVVGRAGNALRVVNNSKRRQSVI</sequence>